<dbReference type="GO" id="GO:0005634">
    <property type="term" value="C:nucleus"/>
    <property type="evidence" value="ECO:0007669"/>
    <property type="project" value="TreeGrafter"/>
</dbReference>
<dbReference type="AlphaFoldDB" id="A0A1C7MK48"/>
<evidence type="ECO:0000313" key="3">
    <source>
        <dbReference type="EMBL" id="OBZ76796.1"/>
    </source>
</evidence>
<accession>A0A1C7MK48</accession>
<organism evidence="3 4">
    <name type="scientific">Grifola frondosa</name>
    <name type="common">Maitake</name>
    <name type="synonym">Polyporus frondosus</name>
    <dbReference type="NCBI Taxonomy" id="5627"/>
    <lineage>
        <taxon>Eukaryota</taxon>
        <taxon>Fungi</taxon>
        <taxon>Dikarya</taxon>
        <taxon>Basidiomycota</taxon>
        <taxon>Agaricomycotina</taxon>
        <taxon>Agaricomycetes</taxon>
        <taxon>Polyporales</taxon>
        <taxon>Grifolaceae</taxon>
        <taxon>Grifola</taxon>
    </lineage>
</organism>
<dbReference type="Pfam" id="PF17678">
    <property type="entry name" value="Glyco_hydro_92N"/>
    <property type="match status" value="1"/>
</dbReference>
<feature type="chain" id="PRO_5008889177" description="Glycosyl hydrolase family 92 N-terminal domain-containing protein" evidence="1">
    <location>
        <begin position="25"/>
        <end position="205"/>
    </location>
</feature>
<dbReference type="Gene3D" id="2.70.98.10">
    <property type="match status" value="1"/>
</dbReference>
<dbReference type="PANTHER" id="PTHR12143:SF42">
    <property type="entry name" value="PUTATIVE SUBFAMILY (AFU_ORTHOLOGUE AFUA_6G13760)-RELATED"/>
    <property type="match status" value="1"/>
</dbReference>
<keyword evidence="4" id="KW-1185">Reference proteome</keyword>
<sequence length="205" mass="21493">MQFLPLLRCLSVALVAILSTPGHALSIQPRVDDASSPLSVSQSVVSIPDPASHVNLFIGTTGAGHAFPGATLPHGMVKAGMDTDSPNNHAGYDANPIYSATGFSQLHDDGTGGSVPLSLFKIWPFASCSNDDAFEDCPTDINSRKVLRSLLADGSPDDSAEPGYFSSQPVYRYSGGAYCNSSSSIASIHVPRELDQTKTGGRPLK</sequence>
<dbReference type="EMBL" id="LUGG01000003">
    <property type="protein sequence ID" value="OBZ76796.1"/>
    <property type="molecule type" value="Genomic_DNA"/>
</dbReference>
<comment type="caution">
    <text evidence="3">The sequence shown here is derived from an EMBL/GenBank/DDBJ whole genome shotgun (WGS) entry which is preliminary data.</text>
</comment>
<dbReference type="InterPro" id="IPR041371">
    <property type="entry name" value="GH92_N"/>
</dbReference>
<dbReference type="PANTHER" id="PTHR12143">
    <property type="entry name" value="PEPTIDE N-GLYCANASE PNGASE -RELATED"/>
    <property type="match status" value="1"/>
</dbReference>
<dbReference type="GO" id="GO:0005829">
    <property type="term" value="C:cytosol"/>
    <property type="evidence" value="ECO:0007669"/>
    <property type="project" value="TreeGrafter"/>
</dbReference>
<gene>
    <name evidence="3" type="ORF">A0H81_02961</name>
</gene>
<dbReference type="OrthoDB" id="449263at2759"/>
<feature type="domain" description="Glycosyl hydrolase family 92 N-terminal" evidence="2">
    <location>
        <begin position="53"/>
        <end position="167"/>
    </location>
</feature>
<dbReference type="GO" id="GO:0000224">
    <property type="term" value="F:peptide-N4-(N-acetyl-beta-glucosaminyl)asparagine amidase activity"/>
    <property type="evidence" value="ECO:0007669"/>
    <property type="project" value="TreeGrafter"/>
</dbReference>
<proteinExistence type="predicted"/>
<name>A0A1C7MK48_GRIFR</name>
<evidence type="ECO:0000259" key="2">
    <source>
        <dbReference type="Pfam" id="PF17678"/>
    </source>
</evidence>
<evidence type="ECO:0000256" key="1">
    <source>
        <dbReference type="SAM" id="SignalP"/>
    </source>
</evidence>
<dbReference type="InterPro" id="IPR050883">
    <property type="entry name" value="PNGase"/>
</dbReference>
<dbReference type="Proteomes" id="UP000092993">
    <property type="component" value="Unassembled WGS sequence"/>
</dbReference>
<dbReference type="GO" id="GO:0006516">
    <property type="term" value="P:glycoprotein catabolic process"/>
    <property type="evidence" value="ECO:0007669"/>
    <property type="project" value="TreeGrafter"/>
</dbReference>
<protein>
    <recommendedName>
        <fullName evidence="2">Glycosyl hydrolase family 92 N-terminal domain-containing protein</fullName>
    </recommendedName>
</protein>
<evidence type="ECO:0000313" key="4">
    <source>
        <dbReference type="Proteomes" id="UP000092993"/>
    </source>
</evidence>
<dbReference type="GO" id="GO:0030246">
    <property type="term" value="F:carbohydrate binding"/>
    <property type="evidence" value="ECO:0007669"/>
    <property type="project" value="InterPro"/>
</dbReference>
<reference evidence="3 4" key="1">
    <citation type="submission" date="2016-03" db="EMBL/GenBank/DDBJ databases">
        <title>Whole genome sequencing of Grifola frondosa 9006-11.</title>
        <authorList>
            <person name="Min B."/>
            <person name="Park H."/>
            <person name="Kim J.-G."/>
            <person name="Cho H."/>
            <person name="Oh Y.-L."/>
            <person name="Kong W.-S."/>
            <person name="Choi I.-G."/>
        </authorList>
    </citation>
    <scope>NUCLEOTIDE SEQUENCE [LARGE SCALE GENOMIC DNA]</scope>
    <source>
        <strain evidence="3 4">9006-11</strain>
    </source>
</reference>
<feature type="signal peptide" evidence="1">
    <location>
        <begin position="1"/>
        <end position="24"/>
    </location>
</feature>
<dbReference type="InterPro" id="IPR014718">
    <property type="entry name" value="GH-type_carb-bd"/>
</dbReference>
<dbReference type="STRING" id="5627.A0A1C7MK48"/>
<keyword evidence="1" id="KW-0732">Signal</keyword>